<evidence type="ECO:0000313" key="1">
    <source>
        <dbReference type="EMBL" id="CAA7015804.1"/>
    </source>
</evidence>
<dbReference type="PANTHER" id="PTHR47150:SF5">
    <property type="entry name" value="OS07G0546750 PROTEIN"/>
    <property type="match status" value="1"/>
</dbReference>
<dbReference type="AlphaFoldDB" id="A0A6D2HIU5"/>
<reference evidence="1" key="1">
    <citation type="submission" date="2020-01" db="EMBL/GenBank/DDBJ databases">
        <authorList>
            <person name="Mishra B."/>
        </authorList>
    </citation>
    <scope>NUCLEOTIDE SEQUENCE [LARGE SCALE GENOMIC DNA]</scope>
</reference>
<protein>
    <submittedName>
        <fullName evidence="1">Uncharacterized protein</fullName>
    </submittedName>
</protein>
<dbReference type="OrthoDB" id="124998at2759"/>
<dbReference type="EMBL" id="CACVBM020000199">
    <property type="protein sequence ID" value="CAA7015804.1"/>
    <property type="molecule type" value="Genomic_DNA"/>
</dbReference>
<accession>A0A6D2HIU5</accession>
<dbReference type="Proteomes" id="UP000467841">
    <property type="component" value="Unassembled WGS sequence"/>
</dbReference>
<proteinExistence type="predicted"/>
<keyword evidence="2" id="KW-1185">Reference proteome</keyword>
<organism evidence="1 2">
    <name type="scientific">Microthlaspi erraticum</name>
    <dbReference type="NCBI Taxonomy" id="1685480"/>
    <lineage>
        <taxon>Eukaryota</taxon>
        <taxon>Viridiplantae</taxon>
        <taxon>Streptophyta</taxon>
        <taxon>Embryophyta</taxon>
        <taxon>Tracheophyta</taxon>
        <taxon>Spermatophyta</taxon>
        <taxon>Magnoliopsida</taxon>
        <taxon>eudicotyledons</taxon>
        <taxon>Gunneridae</taxon>
        <taxon>Pentapetalae</taxon>
        <taxon>rosids</taxon>
        <taxon>malvids</taxon>
        <taxon>Brassicales</taxon>
        <taxon>Brassicaceae</taxon>
        <taxon>Coluteocarpeae</taxon>
        <taxon>Microthlaspi</taxon>
    </lineage>
</organism>
<name>A0A6D2HIU5_9BRAS</name>
<gene>
    <name evidence="1" type="ORF">MERR_LOCUS3039</name>
</gene>
<comment type="caution">
    <text evidence="1">The sequence shown here is derived from an EMBL/GenBank/DDBJ whole genome shotgun (WGS) entry which is preliminary data.</text>
</comment>
<evidence type="ECO:0000313" key="2">
    <source>
        <dbReference type="Proteomes" id="UP000467841"/>
    </source>
</evidence>
<dbReference type="PANTHER" id="PTHR47150">
    <property type="entry name" value="OS12G0169200 PROTEIN"/>
    <property type="match status" value="1"/>
</dbReference>
<sequence length="138" mass="16459">MEECLDDINEVLEPQKRRKKRAVIDRRSEEGNIRLFNDYFSENAIYPEAIFRRRFRMNRPLFMRIVNKLSELHYFTHLPDADAVDEYLRLGASTALKCLHKFVNAIILFYEKDLPQKAYTSRSQTITQGRREVDFPAQ</sequence>